<dbReference type="InterPro" id="IPR016187">
    <property type="entry name" value="CTDL_fold"/>
</dbReference>
<dbReference type="HOGENOM" id="CLU_728151_0_0_1"/>
<dbReference type="InterPro" id="IPR050111">
    <property type="entry name" value="C-type_lectin/snaclec_domain"/>
</dbReference>
<dbReference type="AlphaFoldDB" id="K1Q4H7"/>
<dbReference type="InParanoid" id="K1Q4H7"/>
<evidence type="ECO:0000313" key="1">
    <source>
        <dbReference type="EMBL" id="EKC26269.1"/>
    </source>
</evidence>
<proteinExistence type="predicted"/>
<sequence>MLCRHATSFRISENNTIALDVSHVVDSVVNGGSEGQGQKQVLDASGCPAGFKPHGNLCYFASTSEANWAGAMGYCQSIGATLATVNTLDVQTFLTGLIKTGYTNSTVTLNTGNDYIYHYLIDSGIDTTGHYSFTFDVMACNDAHIALSRDKIDTANTYEIVIGGWTDSQSVIRDCKQCAHMDTAAHQNHPVDCSQYRSFWVSWTNNIIKVGKGHDVGKNRFLIWNDTSPHDVNYVAVATGFGATGKWKFERSSYMPGQFWLGGSDLALEQQWMWLPDQTMFDYTNWALGEPDNLYNRQHCALMDSSRSYQWTDEDCEESRNFICQIERNSE</sequence>
<organism evidence="1">
    <name type="scientific">Magallana gigas</name>
    <name type="common">Pacific oyster</name>
    <name type="synonym">Crassostrea gigas</name>
    <dbReference type="NCBI Taxonomy" id="29159"/>
    <lineage>
        <taxon>Eukaryota</taxon>
        <taxon>Metazoa</taxon>
        <taxon>Spiralia</taxon>
        <taxon>Lophotrochozoa</taxon>
        <taxon>Mollusca</taxon>
        <taxon>Bivalvia</taxon>
        <taxon>Autobranchia</taxon>
        <taxon>Pteriomorphia</taxon>
        <taxon>Ostreida</taxon>
        <taxon>Ostreoidea</taxon>
        <taxon>Ostreidae</taxon>
        <taxon>Magallana</taxon>
    </lineage>
</organism>
<name>K1Q4H7_MAGGI</name>
<dbReference type="InterPro" id="IPR016186">
    <property type="entry name" value="C-type_lectin-like/link_sf"/>
</dbReference>
<dbReference type="PANTHER" id="PTHR22803">
    <property type="entry name" value="MANNOSE, PHOSPHOLIPASE, LECTIN RECEPTOR RELATED"/>
    <property type="match status" value="1"/>
</dbReference>
<reference evidence="1" key="1">
    <citation type="journal article" date="2012" name="Nature">
        <title>The oyster genome reveals stress adaptation and complexity of shell formation.</title>
        <authorList>
            <person name="Zhang G."/>
            <person name="Fang X."/>
            <person name="Guo X."/>
            <person name="Li L."/>
            <person name="Luo R."/>
            <person name="Xu F."/>
            <person name="Yang P."/>
            <person name="Zhang L."/>
            <person name="Wang X."/>
            <person name="Qi H."/>
            <person name="Xiong Z."/>
            <person name="Que H."/>
            <person name="Xie Y."/>
            <person name="Holland P.W."/>
            <person name="Paps J."/>
            <person name="Zhu Y."/>
            <person name="Wu F."/>
            <person name="Chen Y."/>
            <person name="Wang J."/>
            <person name="Peng C."/>
            <person name="Meng J."/>
            <person name="Yang L."/>
            <person name="Liu J."/>
            <person name="Wen B."/>
            <person name="Zhang N."/>
            <person name="Huang Z."/>
            <person name="Zhu Q."/>
            <person name="Feng Y."/>
            <person name="Mount A."/>
            <person name="Hedgecock D."/>
            <person name="Xu Z."/>
            <person name="Liu Y."/>
            <person name="Domazet-Loso T."/>
            <person name="Du Y."/>
            <person name="Sun X."/>
            <person name="Zhang S."/>
            <person name="Liu B."/>
            <person name="Cheng P."/>
            <person name="Jiang X."/>
            <person name="Li J."/>
            <person name="Fan D."/>
            <person name="Wang W."/>
            <person name="Fu W."/>
            <person name="Wang T."/>
            <person name="Wang B."/>
            <person name="Zhang J."/>
            <person name="Peng Z."/>
            <person name="Li Y."/>
            <person name="Li N."/>
            <person name="Wang J."/>
            <person name="Chen M."/>
            <person name="He Y."/>
            <person name="Tan F."/>
            <person name="Song X."/>
            <person name="Zheng Q."/>
            <person name="Huang R."/>
            <person name="Yang H."/>
            <person name="Du X."/>
            <person name="Chen L."/>
            <person name="Yang M."/>
            <person name="Gaffney P.M."/>
            <person name="Wang S."/>
            <person name="Luo L."/>
            <person name="She Z."/>
            <person name="Ming Y."/>
            <person name="Huang W."/>
            <person name="Zhang S."/>
            <person name="Huang B."/>
            <person name="Zhang Y."/>
            <person name="Qu T."/>
            <person name="Ni P."/>
            <person name="Miao G."/>
            <person name="Wang J."/>
            <person name="Wang Q."/>
            <person name="Steinberg C.E."/>
            <person name="Wang H."/>
            <person name="Li N."/>
            <person name="Qian L."/>
            <person name="Zhang G."/>
            <person name="Li Y."/>
            <person name="Yang H."/>
            <person name="Liu X."/>
            <person name="Wang J."/>
            <person name="Yin Y."/>
            <person name="Wang J."/>
        </authorList>
    </citation>
    <scope>NUCLEOTIDE SEQUENCE [LARGE SCALE GENOMIC DNA]</scope>
    <source>
        <strain evidence="1">05x7-T-G4-1.051#20</strain>
    </source>
</reference>
<protein>
    <submittedName>
        <fullName evidence="1">C3 and PZP-like alpha-2-macroglobulin domain-containing protein 8</fullName>
    </submittedName>
</protein>
<dbReference type="CDD" id="cd00037">
    <property type="entry name" value="CLECT"/>
    <property type="match status" value="1"/>
</dbReference>
<gene>
    <name evidence="1" type="ORF">CGI_10024123</name>
</gene>
<accession>K1Q4H7</accession>
<dbReference type="SMART" id="SM00034">
    <property type="entry name" value="CLECT"/>
    <property type="match status" value="1"/>
</dbReference>
<dbReference type="Pfam" id="PF12248">
    <property type="entry name" value="Methyltransf_FA"/>
    <property type="match status" value="1"/>
</dbReference>
<dbReference type="SUPFAM" id="SSF56436">
    <property type="entry name" value="C-type lectin-like"/>
    <property type="match status" value="1"/>
</dbReference>
<dbReference type="Gene3D" id="3.10.100.10">
    <property type="entry name" value="Mannose-Binding Protein A, subunit A"/>
    <property type="match status" value="2"/>
</dbReference>
<dbReference type="InterPro" id="IPR001304">
    <property type="entry name" value="C-type_lectin-like"/>
</dbReference>
<dbReference type="Pfam" id="PF00059">
    <property type="entry name" value="Lectin_C"/>
    <property type="match status" value="1"/>
</dbReference>
<dbReference type="InterPro" id="IPR022041">
    <property type="entry name" value="Methyltransf_FA"/>
</dbReference>
<dbReference type="PROSITE" id="PS50041">
    <property type="entry name" value="C_TYPE_LECTIN_2"/>
    <property type="match status" value="1"/>
</dbReference>
<dbReference type="EMBL" id="JH823230">
    <property type="protein sequence ID" value="EKC26269.1"/>
    <property type="molecule type" value="Genomic_DNA"/>
</dbReference>